<accession>X1DYH9</accession>
<name>X1DYH9_9ZZZZ</name>
<protein>
    <submittedName>
        <fullName evidence="1">Uncharacterized protein</fullName>
    </submittedName>
</protein>
<proteinExistence type="predicted"/>
<dbReference type="GO" id="GO:0000166">
    <property type="term" value="F:nucleotide binding"/>
    <property type="evidence" value="ECO:0007669"/>
    <property type="project" value="InterPro"/>
</dbReference>
<reference evidence="1" key="1">
    <citation type="journal article" date="2014" name="Front. Microbiol.">
        <title>High frequency of phylogenetically diverse reductive dehalogenase-homologous genes in deep subseafloor sedimentary metagenomes.</title>
        <authorList>
            <person name="Kawai M."/>
            <person name="Futagami T."/>
            <person name="Toyoda A."/>
            <person name="Takaki Y."/>
            <person name="Nishi S."/>
            <person name="Hori S."/>
            <person name="Arai W."/>
            <person name="Tsubouchi T."/>
            <person name="Morono Y."/>
            <person name="Uchiyama I."/>
            <person name="Ito T."/>
            <person name="Fujiyama A."/>
            <person name="Inagaki F."/>
            <person name="Takami H."/>
        </authorList>
    </citation>
    <scope>NUCLEOTIDE SEQUENCE</scope>
    <source>
        <strain evidence="1">Expedition CK06-06</strain>
    </source>
</reference>
<dbReference type="Gene3D" id="1.10.150.20">
    <property type="entry name" value="5' to 3' exonuclease, C-terminal subdomain"/>
    <property type="match status" value="1"/>
</dbReference>
<dbReference type="Pfam" id="PF14520">
    <property type="entry name" value="HHH_5"/>
    <property type="match status" value="1"/>
</dbReference>
<evidence type="ECO:0000313" key="1">
    <source>
        <dbReference type="EMBL" id="GAH13260.1"/>
    </source>
</evidence>
<comment type="caution">
    <text evidence="1">The sequence shown here is derived from an EMBL/GenBank/DDBJ whole genome shotgun (WGS) entry which is preliminary data.</text>
</comment>
<dbReference type="InterPro" id="IPR010995">
    <property type="entry name" value="DNA_repair_Rad51/TF_NusA_a-hlx"/>
</dbReference>
<feature type="non-terminal residue" evidence="1">
    <location>
        <position position="44"/>
    </location>
</feature>
<organism evidence="1">
    <name type="scientific">marine sediment metagenome</name>
    <dbReference type="NCBI Taxonomy" id="412755"/>
    <lineage>
        <taxon>unclassified sequences</taxon>
        <taxon>metagenomes</taxon>
        <taxon>ecological metagenomes</taxon>
    </lineage>
</organism>
<dbReference type="AlphaFoldDB" id="X1DYH9"/>
<dbReference type="EMBL" id="BART01033988">
    <property type="protein sequence ID" value="GAH13260.1"/>
    <property type="molecule type" value="Genomic_DNA"/>
</dbReference>
<sequence>MVESEISNIKGIGPKAAKTLEDCGYNTIEKIAKAKAEEMAQLPG</sequence>
<dbReference type="SUPFAM" id="SSF47794">
    <property type="entry name" value="Rad51 N-terminal domain-like"/>
    <property type="match status" value="1"/>
</dbReference>
<gene>
    <name evidence="1" type="ORF">S01H4_58225</name>
</gene>